<dbReference type="PANTHER" id="PTHR24416">
    <property type="entry name" value="TYROSINE-PROTEIN KINASE RECEPTOR"/>
    <property type="match status" value="1"/>
</dbReference>
<dbReference type="InterPro" id="IPR017441">
    <property type="entry name" value="Protein_kinase_ATP_BS"/>
</dbReference>
<dbReference type="GO" id="GO:0005524">
    <property type="term" value="F:ATP binding"/>
    <property type="evidence" value="ECO:0007669"/>
    <property type="project" value="UniProtKB-UniRule"/>
</dbReference>
<keyword evidence="9 19" id="KW-1133">Transmembrane helix</keyword>
<evidence type="ECO:0000313" key="21">
    <source>
        <dbReference type="EnsemblMetazoa" id="XP_028518257.1"/>
    </source>
</evidence>
<dbReference type="Gene3D" id="1.10.510.10">
    <property type="entry name" value="Transferase(Phosphotransferase) domain 1"/>
    <property type="match status" value="1"/>
</dbReference>
<keyword evidence="22" id="KW-1185">Reference proteome</keyword>
<dbReference type="GO" id="GO:0007169">
    <property type="term" value="P:cell surface receptor protein tyrosine kinase signaling pathway"/>
    <property type="evidence" value="ECO:0007669"/>
    <property type="project" value="TreeGrafter"/>
</dbReference>
<evidence type="ECO:0000256" key="5">
    <source>
        <dbReference type="ARBA" id="ARBA00022737"/>
    </source>
</evidence>
<feature type="binding site" evidence="16">
    <location>
        <position position="273"/>
    </location>
    <ligand>
        <name>ATP</name>
        <dbReference type="ChEBI" id="CHEBI:30616"/>
    </ligand>
</feature>
<evidence type="ECO:0000256" key="8">
    <source>
        <dbReference type="ARBA" id="ARBA00022840"/>
    </source>
</evidence>
<proteinExistence type="predicted"/>
<dbReference type="KEGG" id="epa:110250008"/>
<dbReference type="GO" id="GO:0043235">
    <property type="term" value="C:receptor complex"/>
    <property type="evidence" value="ECO:0007669"/>
    <property type="project" value="TreeGrafter"/>
</dbReference>
<evidence type="ECO:0000313" key="22">
    <source>
        <dbReference type="Proteomes" id="UP000887567"/>
    </source>
</evidence>
<dbReference type="InterPro" id="IPR001245">
    <property type="entry name" value="Ser-Thr/Tyr_kinase_cat_dom"/>
</dbReference>
<evidence type="ECO:0000256" key="2">
    <source>
        <dbReference type="ARBA" id="ARBA00011902"/>
    </source>
</evidence>
<organism evidence="21 22">
    <name type="scientific">Exaiptasia diaphana</name>
    <name type="common">Tropical sea anemone</name>
    <name type="synonym">Aiptasia pulchella</name>
    <dbReference type="NCBI Taxonomy" id="2652724"/>
    <lineage>
        <taxon>Eukaryota</taxon>
        <taxon>Metazoa</taxon>
        <taxon>Cnidaria</taxon>
        <taxon>Anthozoa</taxon>
        <taxon>Hexacorallia</taxon>
        <taxon>Actiniaria</taxon>
        <taxon>Aiptasiidae</taxon>
        <taxon>Exaiptasia</taxon>
    </lineage>
</organism>
<evidence type="ECO:0000256" key="19">
    <source>
        <dbReference type="SAM" id="Phobius"/>
    </source>
</evidence>
<keyword evidence="11" id="KW-0829">Tyrosine-protein kinase</keyword>
<dbReference type="CDD" id="cd00063">
    <property type="entry name" value="FN3"/>
    <property type="match status" value="1"/>
</dbReference>
<keyword evidence="3" id="KW-0808">Transferase</keyword>
<dbReference type="PROSITE" id="PS00109">
    <property type="entry name" value="PROTEIN_KINASE_TYR"/>
    <property type="match status" value="1"/>
</dbReference>
<dbReference type="EC" id="2.7.10.1" evidence="2"/>
<dbReference type="OMA" id="CKCKRAR"/>
<evidence type="ECO:0000256" key="16">
    <source>
        <dbReference type="PIRSR" id="PIRSR000615-2"/>
    </source>
</evidence>
<dbReference type="InterPro" id="IPR020635">
    <property type="entry name" value="Tyr_kinase_cat_dom"/>
</dbReference>
<dbReference type="FunFam" id="1.10.510.10:FF:000554">
    <property type="entry name" value="Predicted protein"/>
    <property type="match status" value="1"/>
</dbReference>
<dbReference type="Proteomes" id="UP000887567">
    <property type="component" value="Unplaced"/>
</dbReference>
<dbReference type="Gene3D" id="2.60.40.10">
    <property type="entry name" value="Immunoglobulins"/>
    <property type="match status" value="1"/>
</dbReference>
<keyword evidence="6 16" id="KW-0547">Nucleotide-binding</keyword>
<keyword evidence="5" id="KW-0677">Repeat</keyword>
<dbReference type="OrthoDB" id="5974800at2759"/>
<evidence type="ECO:0000256" key="6">
    <source>
        <dbReference type="ARBA" id="ARBA00022741"/>
    </source>
</evidence>
<evidence type="ECO:0000259" key="20">
    <source>
        <dbReference type="PROSITE" id="PS50011"/>
    </source>
</evidence>
<evidence type="ECO:0000256" key="13">
    <source>
        <dbReference type="ARBA" id="ARBA00023180"/>
    </source>
</evidence>
<keyword evidence="12" id="KW-0675">Receptor</keyword>
<evidence type="ECO:0000256" key="15">
    <source>
        <dbReference type="PIRSR" id="PIRSR000615-1"/>
    </source>
</evidence>
<evidence type="ECO:0000256" key="10">
    <source>
        <dbReference type="ARBA" id="ARBA00023136"/>
    </source>
</evidence>
<dbReference type="CDD" id="cd00192">
    <property type="entry name" value="PTKc"/>
    <property type="match status" value="1"/>
</dbReference>
<sequence length="440" mass="50295">MHNMGNCEVFYCIMLAGLEPETSYVARVIAINDNGRGLESDKIDIKTEAKQLPKWAIAVIVIVVFVFLLVIILVFLCYRRRKKRIAAARAEMTMKRLDKMKESYPKSYFNLGNSFTISEKCTVFSRERFALLYEVGSGEFGVVYRGQLLNDNNEFIDCAVKTYKETASDEDVRDLYQELDIMVNLGRHKNLVNVIGACEEPGKRKGRDQLYLLVEFAQHGSLISYLKEHRENPTENPEFELHYMNRLKLAHGVARGMAFLASKRCVHRDLAARNVLLGDRFVAKVADFGLSRDIYETGEYEKTTSGKLPVKWMAIESLEQRKFSLETDVWSFGVLLWEIETKGLMPHGALSFKDLVHKQKEGYRLEQPAGTPDKLYRLMGICWSADPKKRPTFSQLCKLLDVLKTEQKQEEHRLSSANSLTKKTVGLKLESPGESFNSAM</sequence>
<keyword evidence="10 19" id="KW-0472">Membrane</keyword>
<dbReference type="InterPro" id="IPR036116">
    <property type="entry name" value="FN3_sf"/>
</dbReference>
<dbReference type="GO" id="GO:0005886">
    <property type="term" value="C:plasma membrane"/>
    <property type="evidence" value="ECO:0007669"/>
    <property type="project" value="TreeGrafter"/>
</dbReference>
<dbReference type="Gene3D" id="3.30.200.20">
    <property type="entry name" value="Phosphorylase Kinase, domain 1"/>
    <property type="match status" value="1"/>
</dbReference>
<keyword evidence="13" id="KW-0325">Glycoprotein</keyword>
<dbReference type="SMART" id="SM00219">
    <property type="entry name" value="TyrKc"/>
    <property type="match status" value="1"/>
</dbReference>
<dbReference type="InterPro" id="IPR008266">
    <property type="entry name" value="Tyr_kinase_AS"/>
</dbReference>
<keyword evidence="17" id="KW-0479">Metal-binding</keyword>
<evidence type="ECO:0000256" key="4">
    <source>
        <dbReference type="ARBA" id="ARBA00022692"/>
    </source>
</evidence>
<dbReference type="RefSeq" id="XP_028518257.1">
    <property type="nucleotide sequence ID" value="XM_028662456.1"/>
</dbReference>
<evidence type="ECO:0000256" key="18">
    <source>
        <dbReference type="PROSITE-ProRule" id="PRU10141"/>
    </source>
</evidence>
<evidence type="ECO:0000256" key="1">
    <source>
        <dbReference type="ARBA" id="ARBA00004167"/>
    </source>
</evidence>
<feature type="binding site" evidence="17">
    <location>
        <position position="287"/>
    </location>
    <ligand>
        <name>Mg(2+)</name>
        <dbReference type="ChEBI" id="CHEBI:18420"/>
    </ligand>
</feature>
<dbReference type="PROSITE" id="PS00107">
    <property type="entry name" value="PROTEIN_KINASE_ATP"/>
    <property type="match status" value="1"/>
</dbReference>
<evidence type="ECO:0000256" key="12">
    <source>
        <dbReference type="ARBA" id="ARBA00023170"/>
    </source>
</evidence>
<evidence type="ECO:0000256" key="14">
    <source>
        <dbReference type="ARBA" id="ARBA00051243"/>
    </source>
</evidence>
<evidence type="ECO:0000256" key="3">
    <source>
        <dbReference type="ARBA" id="ARBA00022679"/>
    </source>
</evidence>
<feature type="domain" description="Protein kinase" evidence="20">
    <location>
        <begin position="129"/>
        <end position="403"/>
    </location>
</feature>
<evidence type="ECO:0000256" key="17">
    <source>
        <dbReference type="PIRSR" id="PIRSR000615-3"/>
    </source>
</evidence>
<keyword evidence="4 19" id="KW-0812">Transmembrane</keyword>
<evidence type="ECO:0000256" key="11">
    <source>
        <dbReference type="ARBA" id="ARBA00023137"/>
    </source>
</evidence>
<dbReference type="InterPro" id="IPR011009">
    <property type="entry name" value="Kinase-like_dom_sf"/>
</dbReference>
<dbReference type="PIRSF" id="PIRSF000615">
    <property type="entry name" value="TyrPK_CSF1-R"/>
    <property type="match status" value="1"/>
</dbReference>
<dbReference type="InterPro" id="IPR050122">
    <property type="entry name" value="RTK"/>
</dbReference>
<comment type="subcellular location">
    <subcellularLocation>
        <location evidence="1">Membrane</location>
        <topology evidence="1">Single-pass membrane protein</topology>
    </subcellularLocation>
</comment>
<feature type="binding site" evidence="17">
    <location>
        <position position="274"/>
    </location>
    <ligand>
        <name>Mg(2+)</name>
        <dbReference type="ChEBI" id="CHEBI:18420"/>
    </ligand>
</feature>
<feature type="active site" description="Proton acceptor" evidence="15">
    <location>
        <position position="269"/>
    </location>
</feature>
<protein>
    <recommendedName>
        <fullName evidence="2">receptor protein-tyrosine kinase</fullName>
        <ecNumber evidence="2">2.7.10.1</ecNumber>
    </recommendedName>
</protein>
<dbReference type="InterPro" id="IPR000719">
    <property type="entry name" value="Prot_kinase_dom"/>
</dbReference>
<dbReference type="EnsemblMetazoa" id="XM_028662456.1">
    <property type="protein sequence ID" value="XP_028518257.1"/>
    <property type="gene ID" value="LOC110250008"/>
</dbReference>
<dbReference type="GO" id="GO:0004714">
    <property type="term" value="F:transmembrane receptor protein tyrosine kinase activity"/>
    <property type="evidence" value="ECO:0007669"/>
    <property type="project" value="UniProtKB-EC"/>
</dbReference>
<dbReference type="InterPro" id="IPR003961">
    <property type="entry name" value="FN3_dom"/>
</dbReference>
<dbReference type="PROSITE" id="PS50011">
    <property type="entry name" value="PROTEIN_KINASE_DOM"/>
    <property type="match status" value="1"/>
</dbReference>
<dbReference type="AlphaFoldDB" id="A0A913YUQ0"/>
<keyword evidence="7" id="KW-0418">Kinase</keyword>
<evidence type="ECO:0000256" key="9">
    <source>
        <dbReference type="ARBA" id="ARBA00022989"/>
    </source>
</evidence>
<dbReference type="PANTHER" id="PTHR24416:SF617">
    <property type="entry name" value="RET ONCOGENE, ISOFORM A"/>
    <property type="match status" value="1"/>
</dbReference>
<reference evidence="21" key="1">
    <citation type="submission" date="2022-11" db="UniProtKB">
        <authorList>
            <consortium name="EnsemblMetazoa"/>
        </authorList>
    </citation>
    <scope>IDENTIFICATION</scope>
</reference>
<accession>A0A913YUQ0</accession>
<name>A0A913YUQ0_EXADI</name>
<comment type="catalytic activity">
    <reaction evidence="14">
        <text>L-tyrosyl-[protein] + ATP = O-phospho-L-tyrosyl-[protein] + ADP + H(+)</text>
        <dbReference type="Rhea" id="RHEA:10596"/>
        <dbReference type="Rhea" id="RHEA-COMP:10136"/>
        <dbReference type="Rhea" id="RHEA-COMP:20101"/>
        <dbReference type="ChEBI" id="CHEBI:15378"/>
        <dbReference type="ChEBI" id="CHEBI:30616"/>
        <dbReference type="ChEBI" id="CHEBI:46858"/>
        <dbReference type="ChEBI" id="CHEBI:61978"/>
        <dbReference type="ChEBI" id="CHEBI:456216"/>
        <dbReference type="EC" id="2.7.10.1"/>
    </reaction>
</comment>
<dbReference type="GO" id="GO:0046872">
    <property type="term" value="F:metal ion binding"/>
    <property type="evidence" value="ECO:0007669"/>
    <property type="project" value="UniProtKB-KW"/>
</dbReference>
<dbReference type="GeneID" id="110250008"/>
<dbReference type="SUPFAM" id="SSF49265">
    <property type="entry name" value="Fibronectin type III"/>
    <property type="match status" value="1"/>
</dbReference>
<keyword evidence="17" id="KW-0460">Magnesium</keyword>
<dbReference type="PRINTS" id="PR00109">
    <property type="entry name" value="TYRKINASE"/>
</dbReference>
<evidence type="ECO:0000256" key="7">
    <source>
        <dbReference type="ARBA" id="ARBA00022777"/>
    </source>
</evidence>
<dbReference type="SUPFAM" id="SSF56112">
    <property type="entry name" value="Protein kinase-like (PK-like)"/>
    <property type="match status" value="1"/>
</dbReference>
<dbReference type="InterPro" id="IPR013783">
    <property type="entry name" value="Ig-like_fold"/>
</dbReference>
<keyword evidence="8 16" id="KW-0067">ATP-binding</keyword>
<feature type="transmembrane region" description="Helical" evidence="19">
    <location>
        <begin position="55"/>
        <end position="78"/>
    </location>
</feature>
<feature type="binding site" evidence="18">
    <location>
        <position position="161"/>
    </location>
    <ligand>
        <name>ATP</name>
        <dbReference type="ChEBI" id="CHEBI:30616"/>
    </ligand>
</feature>
<dbReference type="Pfam" id="PF07714">
    <property type="entry name" value="PK_Tyr_Ser-Thr"/>
    <property type="match status" value="1"/>
</dbReference>